<evidence type="ECO:0000256" key="1">
    <source>
        <dbReference type="ARBA" id="ARBA00005165"/>
    </source>
</evidence>
<dbReference type="UniPathway" id="UPA00060">
    <property type="reaction ID" value="UER00141"/>
</dbReference>
<dbReference type="GO" id="GO:0009229">
    <property type="term" value="P:thiamine diphosphate biosynthetic process"/>
    <property type="evidence" value="ECO:0007669"/>
    <property type="project" value="UniProtKB-UniRule"/>
</dbReference>
<dbReference type="EC" id="2.5.1.3" evidence="9"/>
<comment type="catalytic activity">
    <reaction evidence="8 9 10">
        <text>2-[(2R,5Z)-2-carboxy-4-methylthiazol-5(2H)-ylidene]ethyl phosphate + 4-amino-2-methyl-5-(diphosphooxymethyl)pyrimidine + 2 H(+) = thiamine phosphate + CO2 + diphosphate</text>
        <dbReference type="Rhea" id="RHEA:47844"/>
        <dbReference type="ChEBI" id="CHEBI:15378"/>
        <dbReference type="ChEBI" id="CHEBI:16526"/>
        <dbReference type="ChEBI" id="CHEBI:33019"/>
        <dbReference type="ChEBI" id="CHEBI:37575"/>
        <dbReference type="ChEBI" id="CHEBI:57841"/>
        <dbReference type="ChEBI" id="CHEBI:62899"/>
        <dbReference type="EC" id="2.5.1.3"/>
    </reaction>
</comment>
<dbReference type="Proteomes" id="UP000199572">
    <property type="component" value="Unassembled WGS sequence"/>
</dbReference>
<dbReference type="PANTHER" id="PTHR20857:SF15">
    <property type="entry name" value="THIAMINE-PHOSPHATE SYNTHASE"/>
    <property type="match status" value="1"/>
</dbReference>
<evidence type="ECO:0000256" key="7">
    <source>
        <dbReference type="ARBA" id="ARBA00047851"/>
    </source>
</evidence>
<evidence type="ECO:0000256" key="9">
    <source>
        <dbReference type="HAMAP-Rule" id="MF_00097"/>
    </source>
</evidence>
<dbReference type="NCBIfam" id="TIGR00693">
    <property type="entry name" value="thiE"/>
    <property type="match status" value="1"/>
</dbReference>
<dbReference type="GO" id="GO:0005737">
    <property type="term" value="C:cytoplasm"/>
    <property type="evidence" value="ECO:0007669"/>
    <property type="project" value="TreeGrafter"/>
</dbReference>
<evidence type="ECO:0000256" key="4">
    <source>
        <dbReference type="ARBA" id="ARBA00022842"/>
    </source>
</evidence>
<dbReference type="SUPFAM" id="SSF51391">
    <property type="entry name" value="Thiamin phosphate synthase"/>
    <property type="match status" value="1"/>
</dbReference>
<evidence type="ECO:0000259" key="12">
    <source>
        <dbReference type="Pfam" id="PF02581"/>
    </source>
</evidence>
<dbReference type="NCBIfam" id="NF000736">
    <property type="entry name" value="PRK00043.2-3"/>
    <property type="match status" value="1"/>
</dbReference>
<dbReference type="InterPro" id="IPR013785">
    <property type="entry name" value="Aldolase_TIM"/>
</dbReference>
<dbReference type="GO" id="GO:0000287">
    <property type="term" value="F:magnesium ion binding"/>
    <property type="evidence" value="ECO:0007669"/>
    <property type="project" value="UniProtKB-UniRule"/>
</dbReference>
<sequence length="211" mass="22814">MIDRIHYISQGGTPGDHLKSIADVLLAGAKWIQLRVKNTDENTLLQIAEKAMELCNTHAAKLIINDHPAIALKVGAHGVHLGLEDMPVKEARAILGPDKIIGGTANTFEQVIQRIEEKVDYLGVGPFRFTTTKEKLSPILGAQGFQDIIKRLNALHLSIPIIAIGGIGVEDVASVMETGVYGVAVSAALTNQPDISRAYQKIQKEINIQTV</sequence>
<comment type="catalytic activity">
    <reaction evidence="7 9 10">
        <text>2-(2-carboxy-4-methylthiazol-5-yl)ethyl phosphate + 4-amino-2-methyl-5-(diphosphooxymethyl)pyrimidine + 2 H(+) = thiamine phosphate + CO2 + diphosphate</text>
        <dbReference type="Rhea" id="RHEA:47848"/>
        <dbReference type="ChEBI" id="CHEBI:15378"/>
        <dbReference type="ChEBI" id="CHEBI:16526"/>
        <dbReference type="ChEBI" id="CHEBI:33019"/>
        <dbReference type="ChEBI" id="CHEBI:37575"/>
        <dbReference type="ChEBI" id="CHEBI:57841"/>
        <dbReference type="ChEBI" id="CHEBI:62890"/>
        <dbReference type="EC" id="2.5.1.3"/>
    </reaction>
</comment>
<dbReference type="Gene3D" id="3.20.20.70">
    <property type="entry name" value="Aldolase class I"/>
    <property type="match status" value="1"/>
</dbReference>
<dbReference type="RefSeq" id="WP_090888892.1">
    <property type="nucleotide sequence ID" value="NZ_FOGG01000044.1"/>
</dbReference>
<feature type="binding site" evidence="9">
    <location>
        <begin position="130"/>
        <end position="132"/>
    </location>
    <ligand>
        <name>2-[(2R,5Z)-2-carboxy-4-methylthiazol-5(2H)-ylidene]ethyl phosphate</name>
        <dbReference type="ChEBI" id="CHEBI:62899"/>
    </ligand>
</feature>
<feature type="binding site" evidence="9">
    <location>
        <position position="66"/>
    </location>
    <ligand>
        <name>Mg(2+)</name>
        <dbReference type="ChEBI" id="CHEBI:18420"/>
    </ligand>
</feature>
<feature type="binding site" evidence="9">
    <location>
        <position position="104"/>
    </location>
    <ligand>
        <name>4-amino-2-methyl-5-(diphosphooxymethyl)pyrimidine</name>
        <dbReference type="ChEBI" id="CHEBI:57841"/>
    </ligand>
</feature>
<dbReference type="GO" id="GO:0009228">
    <property type="term" value="P:thiamine biosynthetic process"/>
    <property type="evidence" value="ECO:0007669"/>
    <property type="project" value="UniProtKB-KW"/>
</dbReference>
<evidence type="ECO:0000256" key="8">
    <source>
        <dbReference type="ARBA" id="ARBA00047883"/>
    </source>
</evidence>
<feature type="binding site" evidence="9">
    <location>
        <position position="85"/>
    </location>
    <ligand>
        <name>Mg(2+)</name>
        <dbReference type="ChEBI" id="CHEBI:18420"/>
    </ligand>
</feature>
<reference evidence="13 14" key="1">
    <citation type="submission" date="2016-10" db="EMBL/GenBank/DDBJ databases">
        <authorList>
            <person name="de Groot N.N."/>
        </authorList>
    </citation>
    <scope>NUCLEOTIDE SEQUENCE [LARGE SCALE GENOMIC DNA]</scope>
    <source>
        <strain evidence="13 14">DSM 18610</strain>
    </source>
</reference>
<accession>A0A1H9VKS5</accession>
<evidence type="ECO:0000256" key="6">
    <source>
        <dbReference type="ARBA" id="ARBA00047334"/>
    </source>
</evidence>
<name>A0A1H9VKS5_9SPHI</name>
<evidence type="ECO:0000256" key="3">
    <source>
        <dbReference type="ARBA" id="ARBA00022723"/>
    </source>
</evidence>
<dbReference type="OrthoDB" id="9812206at2"/>
<feature type="binding site" evidence="9">
    <location>
        <position position="65"/>
    </location>
    <ligand>
        <name>4-amino-2-methyl-5-(diphosphooxymethyl)pyrimidine</name>
        <dbReference type="ChEBI" id="CHEBI:57841"/>
    </ligand>
</feature>
<feature type="binding site" evidence="9">
    <location>
        <position position="166"/>
    </location>
    <ligand>
        <name>2-[(2R,5Z)-2-carboxy-4-methylthiazol-5(2H)-ylidene]ethyl phosphate</name>
        <dbReference type="ChEBI" id="CHEBI:62899"/>
    </ligand>
</feature>
<protein>
    <recommendedName>
        <fullName evidence="9">Thiamine-phosphate synthase</fullName>
        <shortName evidence="9">TP synthase</shortName>
        <shortName evidence="9">TPS</shortName>
        <ecNumber evidence="9">2.5.1.3</ecNumber>
    </recommendedName>
    <alternativeName>
        <fullName evidence="9">Thiamine-phosphate pyrophosphorylase</fullName>
        <shortName evidence="9">TMP pyrophosphorylase</shortName>
        <shortName evidence="9">TMP-PPase</shortName>
    </alternativeName>
</protein>
<dbReference type="InterPro" id="IPR036206">
    <property type="entry name" value="ThiamineP_synth_sf"/>
</dbReference>
<dbReference type="AlphaFoldDB" id="A0A1H9VKS5"/>
<keyword evidence="3 9" id="KW-0479">Metal-binding</keyword>
<comment type="function">
    <text evidence="9">Condenses 4-methyl-5-(beta-hydroxyethyl)thiazole monophosphate (THZ-P) and 2-methyl-4-amino-5-hydroxymethyl pyrimidine pyrophosphate (HMP-PP) to form thiamine monophosphate (TMP).</text>
</comment>
<comment type="similarity">
    <text evidence="9 10">Belongs to the thiamine-phosphate synthase family.</text>
</comment>
<dbReference type="PANTHER" id="PTHR20857">
    <property type="entry name" value="THIAMINE-PHOSPHATE PYROPHOSPHORYLASE"/>
    <property type="match status" value="1"/>
</dbReference>
<dbReference type="CDD" id="cd00564">
    <property type="entry name" value="TMP_TenI"/>
    <property type="match status" value="1"/>
</dbReference>
<evidence type="ECO:0000256" key="5">
    <source>
        <dbReference type="ARBA" id="ARBA00022977"/>
    </source>
</evidence>
<dbReference type="EMBL" id="FOGG01000044">
    <property type="protein sequence ID" value="SES22315.1"/>
    <property type="molecule type" value="Genomic_DNA"/>
</dbReference>
<keyword evidence="4 9" id="KW-0460">Magnesium</keyword>
<evidence type="ECO:0000313" key="14">
    <source>
        <dbReference type="Proteomes" id="UP000199572"/>
    </source>
</evidence>
<dbReference type="STRING" id="390241.SAMN04488023_14438"/>
<evidence type="ECO:0000256" key="2">
    <source>
        <dbReference type="ARBA" id="ARBA00022679"/>
    </source>
</evidence>
<proteinExistence type="inferred from homology"/>
<dbReference type="InterPro" id="IPR022998">
    <property type="entry name" value="ThiamineP_synth_TenI"/>
</dbReference>
<gene>
    <name evidence="9" type="primary">thiE</name>
    <name evidence="13" type="ORF">SAMN04488023_14438</name>
</gene>
<dbReference type="InterPro" id="IPR034291">
    <property type="entry name" value="TMP_synthase"/>
</dbReference>
<keyword evidence="5 9" id="KW-0784">Thiamine biosynthesis</keyword>
<evidence type="ECO:0000313" key="13">
    <source>
        <dbReference type="EMBL" id="SES22315.1"/>
    </source>
</evidence>
<organism evidence="13 14">
    <name type="scientific">Pedobacter rhizosphaerae</name>
    <dbReference type="NCBI Taxonomy" id="390241"/>
    <lineage>
        <taxon>Bacteria</taxon>
        <taxon>Pseudomonadati</taxon>
        <taxon>Bacteroidota</taxon>
        <taxon>Sphingobacteriia</taxon>
        <taxon>Sphingobacteriales</taxon>
        <taxon>Sphingobacteriaceae</taxon>
        <taxon>Pedobacter</taxon>
    </lineage>
</organism>
<evidence type="ECO:0000256" key="10">
    <source>
        <dbReference type="RuleBase" id="RU003826"/>
    </source>
</evidence>
<feature type="domain" description="Thiamine phosphate synthase/TenI" evidence="12">
    <location>
        <begin position="15"/>
        <end position="189"/>
    </location>
</feature>
<comment type="pathway">
    <text evidence="1 9 11">Cofactor biosynthesis; thiamine diphosphate biosynthesis; thiamine phosphate from 4-amino-2-methyl-5-diphosphomethylpyrimidine and 4-methyl-5-(2-phosphoethyl)-thiazole: step 1/1.</text>
</comment>
<keyword evidence="2 9" id="KW-0808">Transferase</keyword>
<comment type="catalytic activity">
    <reaction evidence="6 9 10">
        <text>4-methyl-5-(2-phosphooxyethyl)-thiazole + 4-amino-2-methyl-5-(diphosphooxymethyl)pyrimidine + H(+) = thiamine phosphate + diphosphate</text>
        <dbReference type="Rhea" id="RHEA:22328"/>
        <dbReference type="ChEBI" id="CHEBI:15378"/>
        <dbReference type="ChEBI" id="CHEBI:33019"/>
        <dbReference type="ChEBI" id="CHEBI:37575"/>
        <dbReference type="ChEBI" id="CHEBI:57841"/>
        <dbReference type="ChEBI" id="CHEBI:58296"/>
        <dbReference type="EC" id="2.5.1.3"/>
    </reaction>
</comment>
<evidence type="ECO:0000256" key="11">
    <source>
        <dbReference type="RuleBase" id="RU004253"/>
    </source>
</evidence>
<comment type="cofactor">
    <cofactor evidence="9">
        <name>Mg(2+)</name>
        <dbReference type="ChEBI" id="CHEBI:18420"/>
    </cofactor>
    <text evidence="9">Binds 1 Mg(2+) ion per subunit.</text>
</comment>
<feature type="binding site" evidence="9">
    <location>
        <position position="133"/>
    </location>
    <ligand>
        <name>4-amino-2-methyl-5-(diphosphooxymethyl)pyrimidine</name>
        <dbReference type="ChEBI" id="CHEBI:57841"/>
    </ligand>
</feature>
<dbReference type="HAMAP" id="MF_00097">
    <property type="entry name" value="TMP_synthase"/>
    <property type="match status" value="1"/>
</dbReference>
<dbReference type="Pfam" id="PF02581">
    <property type="entry name" value="TMP-TENI"/>
    <property type="match status" value="1"/>
</dbReference>
<dbReference type="GO" id="GO:0004789">
    <property type="term" value="F:thiamine-phosphate diphosphorylase activity"/>
    <property type="evidence" value="ECO:0007669"/>
    <property type="project" value="UniProtKB-UniRule"/>
</dbReference>
<feature type="binding site" evidence="9">
    <location>
        <begin position="33"/>
        <end position="37"/>
    </location>
    <ligand>
        <name>4-amino-2-methyl-5-(diphosphooxymethyl)pyrimidine</name>
        <dbReference type="ChEBI" id="CHEBI:57841"/>
    </ligand>
</feature>
<keyword evidence="14" id="KW-1185">Reference proteome</keyword>
<comment type="caution">
    <text evidence="9">Lacks conserved residue(s) required for the propagation of feature annotation.</text>
</comment>